<dbReference type="Proteomes" id="UP001204144">
    <property type="component" value="Unassembled WGS sequence"/>
</dbReference>
<comment type="caution">
    <text evidence="6">The sequence shown here is derived from an EMBL/GenBank/DDBJ whole genome shotgun (WGS) entry which is preliminary data.</text>
</comment>
<evidence type="ECO:0000313" key="7">
    <source>
        <dbReference type="Proteomes" id="UP001204144"/>
    </source>
</evidence>
<name>A0AAE3KTV4_9BACT</name>
<evidence type="ECO:0000256" key="2">
    <source>
        <dbReference type="ARBA" id="ARBA00022723"/>
    </source>
</evidence>
<gene>
    <name evidence="6" type="ORF">EGI31_18360</name>
</gene>
<dbReference type="InterPro" id="IPR009056">
    <property type="entry name" value="Cyt_c-like_dom"/>
</dbReference>
<accession>A0AAE3KTV4</accession>
<protein>
    <submittedName>
        <fullName evidence="6">Cytochrome c</fullName>
    </submittedName>
</protein>
<dbReference type="SUPFAM" id="SSF46626">
    <property type="entry name" value="Cytochrome c"/>
    <property type="match status" value="1"/>
</dbReference>
<proteinExistence type="predicted"/>
<dbReference type="InterPro" id="IPR036909">
    <property type="entry name" value="Cyt_c-like_dom_sf"/>
</dbReference>
<sequence>MKKLTKTLALCLFSLAIFSSCEKEDEPVVVAKITYDKDIKTILVTNCSPCHLAGGANPNKWDQFAVAQSKIITILDRVQREPGTTGFMPRNGTMKLSADNIAKLKQWVTDGLLEK</sequence>
<dbReference type="GO" id="GO:0009055">
    <property type="term" value="F:electron transfer activity"/>
    <property type="evidence" value="ECO:0007669"/>
    <property type="project" value="InterPro"/>
</dbReference>
<keyword evidence="4" id="KW-0732">Signal</keyword>
<feature type="chain" id="PRO_5042105658" evidence="4">
    <location>
        <begin position="24"/>
        <end position="115"/>
    </location>
</feature>
<evidence type="ECO:0000256" key="1">
    <source>
        <dbReference type="ARBA" id="ARBA00022617"/>
    </source>
</evidence>
<dbReference type="AlphaFoldDB" id="A0AAE3KTV4"/>
<dbReference type="GO" id="GO:0046872">
    <property type="term" value="F:metal ion binding"/>
    <property type="evidence" value="ECO:0007669"/>
    <property type="project" value="UniProtKB-KW"/>
</dbReference>
<feature type="domain" description="Cytochrome c" evidence="5">
    <location>
        <begin position="39"/>
        <end position="108"/>
    </location>
</feature>
<evidence type="ECO:0000313" key="6">
    <source>
        <dbReference type="EMBL" id="MCP9764902.1"/>
    </source>
</evidence>
<dbReference type="Pfam" id="PF13442">
    <property type="entry name" value="Cytochrome_CBB3"/>
    <property type="match status" value="1"/>
</dbReference>
<keyword evidence="7" id="KW-1185">Reference proteome</keyword>
<dbReference type="PROSITE" id="PS51257">
    <property type="entry name" value="PROKAR_LIPOPROTEIN"/>
    <property type="match status" value="1"/>
</dbReference>
<dbReference type="EMBL" id="RJUF01000177">
    <property type="protein sequence ID" value="MCP9764902.1"/>
    <property type="molecule type" value="Genomic_DNA"/>
</dbReference>
<feature type="signal peptide" evidence="4">
    <location>
        <begin position="1"/>
        <end position="23"/>
    </location>
</feature>
<evidence type="ECO:0000259" key="5">
    <source>
        <dbReference type="Pfam" id="PF13442"/>
    </source>
</evidence>
<evidence type="ECO:0000256" key="3">
    <source>
        <dbReference type="ARBA" id="ARBA00023004"/>
    </source>
</evidence>
<organism evidence="6 7">
    <name type="scientific">Lacihabitans soyangensis</name>
    <dbReference type="NCBI Taxonomy" id="869394"/>
    <lineage>
        <taxon>Bacteria</taxon>
        <taxon>Pseudomonadati</taxon>
        <taxon>Bacteroidota</taxon>
        <taxon>Cytophagia</taxon>
        <taxon>Cytophagales</taxon>
        <taxon>Leadbetterellaceae</taxon>
        <taxon>Lacihabitans</taxon>
    </lineage>
</organism>
<dbReference type="RefSeq" id="WP_255038584.1">
    <property type="nucleotide sequence ID" value="NZ_RJUF01000177.1"/>
</dbReference>
<reference evidence="6 7" key="1">
    <citation type="submission" date="2018-11" db="EMBL/GenBank/DDBJ databases">
        <title>Novel bacteria species description.</title>
        <authorList>
            <person name="Han J.-H."/>
        </authorList>
    </citation>
    <scope>NUCLEOTIDE SEQUENCE [LARGE SCALE GENOMIC DNA]</scope>
    <source>
        <strain evidence="6 7">KCTC23259</strain>
    </source>
</reference>
<keyword evidence="2" id="KW-0479">Metal-binding</keyword>
<keyword evidence="3" id="KW-0408">Iron</keyword>
<keyword evidence="1" id="KW-0349">Heme</keyword>
<dbReference type="GO" id="GO:0020037">
    <property type="term" value="F:heme binding"/>
    <property type="evidence" value="ECO:0007669"/>
    <property type="project" value="InterPro"/>
</dbReference>
<evidence type="ECO:0000256" key="4">
    <source>
        <dbReference type="SAM" id="SignalP"/>
    </source>
</evidence>